<accession>A0ABY6M270</accession>
<evidence type="ECO:0000256" key="3">
    <source>
        <dbReference type="SAM" id="Phobius"/>
    </source>
</evidence>
<keyword evidence="3" id="KW-0472">Membrane</keyword>
<feature type="transmembrane region" description="Helical" evidence="3">
    <location>
        <begin position="526"/>
        <end position="544"/>
    </location>
</feature>
<reference evidence="4" key="1">
    <citation type="submission" date="2021-08" db="EMBL/GenBank/DDBJ databases">
        <title>Flavobacterium sp. strain CC-SYL302.</title>
        <authorList>
            <person name="Lin S.-Y."/>
            <person name="Lee T.-H."/>
            <person name="Young C.-C."/>
        </authorList>
    </citation>
    <scope>NUCLEOTIDE SEQUENCE</scope>
    <source>
        <strain evidence="4">CC-SYL302</strain>
    </source>
</reference>
<feature type="transmembrane region" description="Helical" evidence="3">
    <location>
        <begin position="53"/>
        <end position="74"/>
    </location>
</feature>
<feature type="transmembrane region" description="Helical" evidence="3">
    <location>
        <begin position="109"/>
        <end position="127"/>
    </location>
</feature>
<feature type="transmembrane region" description="Helical" evidence="3">
    <location>
        <begin position="313"/>
        <end position="334"/>
    </location>
</feature>
<comment type="subcellular location">
    <subcellularLocation>
        <location evidence="1">Cell inner membrane</location>
        <topology evidence="1">Multi-pass membrane protein</topology>
    </subcellularLocation>
</comment>
<dbReference type="InterPro" id="IPR036259">
    <property type="entry name" value="MFS_trans_sf"/>
</dbReference>
<feature type="transmembrane region" description="Helical" evidence="3">
    <location>
        <begin position="148"/>
        <end position="171"/>
    </location>
</feature>
<evidence type="ECO:0000313" key="4">
    <source>
        <dbReference type="EMBL" id="UYW01734.1"/>
    </source>
</evidence>
<feature type="transmembrane region" description="Helical" evidence="3">
    <location>
        <begin position="191"/>
        <end position="210"/>
    </location>
</feature>
<gene>
    <name evidence="4" type="ORF">K5I29_02070</name>
</gene>
<feature type="transmembrane region" description="Helical" evidence="3">
    <location>
        <begin position="387"/>
        <end position="407"/>
    </location>
</feature>
<dbReference type="PANTHER" id="PTHR43702:SF3">
    <property type="entry name" value="PROTEIN TSGA"/>
    <property type="match status" value="1"/>
</dbReference>
<feature type="transmembrane region" description="Helical" evidence="3">
    <location>
        <begin position="230"/>
        <end position="248"/>
    </location>
</feature>
<proteinExistence type="predicted"/>
<feature type="transmembrane region" description="Helical" evidence="3">
    <location>
        <begin position="86"/>
        <end position="103"/>
    </location>
</feature>
<keyword evidence="2" id="KW-1003">Cell membrane</keyword>
<dbReference type="EMBL" id="CP081495">
    <property type="protein sequence ID" value="UYW01734.1"/>
    <property type="molecule type" value="Genomic_DNA"/>
</dbReference>
<keyword evidence="3" id="KW-0812">Transmembrane</keyword>
<dbReference type="SUPFAM" id="SSF103473">
    <property type="entry name" value="MFS general substrate transporter"/>
    <property type="match status" value="2"/>
</dbReference>
<name>A0ABY6M270_9FLAO</name>
<feature type="transmembrane region" description="Helical" evidence="3">
    <location>
        <begin position="346"/>
        <end position="367"/>
    </location>
</feature>
<dbReference type="Gene3D" id="1.20.1250.20">
    <property type="entry name" value="MFS general substrate transporter like domains"/>
    <property type="match status" value="2"/>
</dbReference>
<keyword evidence="3" id="KW-1133">Transmembrane helix</keyword>
<feature type="transmembrane region" description="Helical" evidence="3">
    <location>
        <begin position="419"/>
        <end position="440"/>
    </location>
</feature>
<evidence type="ECO:0000313" key="5">
    <source>
        <dbReference type="Proteomes" id="UP001163328"/>
    </source>
</evidence>
<dbReference type="Proteomes" id="UP001163328">
    <property type="component" value="Chromosome"/>
</dbReference>
<dbReference type="PANTHER" id="PTHR43702">
    <property type="entry name" value="L-FUCOSE-PROTON SYMPORTER"/>
    <property type="match status" value="1"/>
</dbReference>
<feature type="transmembrane region" description="Helical" evidence="3">
    <location>
        <begin position="446"/>
        <end position="463"/>
    </location>
</feature>
<organism evidence="4 5">
    <name type="scientific">Flavobacterium agricola</name>
    <dbReference type="NCBI Taxonomy" id="2870839"/>
    <lineage>
        <taxon>Bacteria</taxon>
        <taxon>Pseudomonadati</taxon>
        <taxon>Bacteroidota</taxon>
        <taxon>Flavobacteriia</taxon>
        <taxon>Flavobacteriales</taxon>
        <taxon>Flavobacteriaceae</taxon>
        <taxon>Flavobacterium</taxon>
    </lineage>
</organism>
<keyword evidence="5" id="KW-1185">Reference proteome</keyword>
<feature type="transmembrane region" description="Helical" evidence="3">
    <location>
        <begin position="492"/>
        <end position="514"/>
    </location>
</feature>
<feature type="transmembrane region" description="Helical" evidence="3">
    <location>
        <begin position="470"/>
        <end position="486"/>
    </location>
</feature>
<feature type="transmembrane region" description="Helical" evidence="3">
    <location>
        <begin position="12"/>
        <end position="33"/>
    </location>
</feature>
<sequence>MATSTIKTNYPALYTLVVVFFFWGFIAAGNSIFIPFCKSYFSLDQFQSQLVDFAFYTAYYLGALLLFAFGNSSNKDLVSSWGYKKSIIYGLLFSALGAGAMIVAVEANLYIGMLVGLFIVALGFSLQQTAANPFAISLGDPITGADRVNLGGGINSFGTTIGPLIIAFALFGSTKMVTEEQIKLLSLNKVVLLYVCVGVLFLIAAAMFYFSKKVPDGKVIEPVEKSNKALILLLIMTLFLGVCFAPVFNSYRTQEAQQLETFQNEYQVIVNQLKQYTAEEQQSDLMAQVLVENRNNLSVEIKPLKDKLEFSRMYWLIGALAVVVLGLLSALFFSKKNTNGWGAMQYPQLVLGMIAIFLYVGVEVGVGSNLGELLTLPDFGGLASSEIAPYISMYWGSLMIGRWAGAISVFKLSDAKKQLLMFVVPLIALAVIYLVNFIAGQNMSNLYYYVICVLLQIVAFKVSKNKPVKTLLVFAVFGLLAMFVGLSTTGTVAIYAFLSGGLACSIMWPAIFNLSLLGLGKYTSQGSAFLVMMILGGGIIPPIQGKLSDIIGIHQSYIISFICFAYLLFFAIAVKKILKKQNINADEVAD</sequence>
<feature type="transmembrane region" description="Helical" evidence="3">
    <location>
        <begin position="556"/>
        <end position="574"/>
    </location>
</feature>
<evidence type="ECO:0000256" key="1">
    <source>
        <dbReference type="ARBA" id="ARBA00004429"/>
    </source>
</evidence>
<evidence type="ECO:0000256" key="2">
    <source>
        <dbReference type="ARBA" id="ARBA00022475"/>
    </source>
</evidence>
<protein>
    <submittedName>
        <fullName evidence="4">MFS transporter</fullName>
    </submittedName>
</protein>
<dbReference type="RefSeq" id="WP_264434206.1">
    <property type="nucleotide sequence ID" value="NZ_CP081495.1"/>
</dbReference>
<dbReference type="InterPro" id="IPR050375">
    <property type="entry name" value="MFS_TsgA-like"/>
</dbReference>